<accession>A0AAV7FAS1</accession>
<feature type="region of interest" description="Disordered" evidence="1">
    <location>
        <begin position="41"/>
        <end position="63"/>
    </location>
</feature>
<comment type="caution">
    <text evidence="2">The sequence shown here is derived from an EMBL/GenBank/DDBJ whole genome shotgun (WGS) entry which is preliminary data.</text>
</comment>
<feature type="region of interest" description="Disordered" evidence="1">
    <location>
        <begin position="1"/>
        <end position="26"/>
    </location>
</feature>
<protein>
    <submittedName>
        <fullName evidence="2">Uncharacterized protein</fullName>
    </submittedName>
</protein>
<dbReference type="AlphaFoldDB" id="A0AAV7FAS1"/>
<dbReference type="EMBL" id="JAINDJ010000002">
    <property type="protein sequence ID" value="KAG9458084.1"/>
    <property type="molecule type" value="Genomic_DNA"/>
</dbReference>
<name>A0AAV7FAS1_ARIFI</name>
<sequence length="159" mass="18549">MAGNPECIQEQRQSVQHDPNGFRRPTALAYSSCNSAVTDLVPAATTAVEPPPPPPPTRKRPREYFSLGKDLSSQFQQLQLEIDQFIAQHTTHRRINSGRSQIRKKNKWKWELLITQLKEPRRACPSFLKSTDPRKRRRSGNWLRQAKLFWEEEGWNGEW</sequence>
<evidence type="ECO:0000313" key="2">
    <source>
        <dbReference type="EMBL" id="KAG9458084.1"/>
    </source>
</evidence>
<organism evidence="2 3">
    <name type="scientific">Aristolochia fimbriata</name>
    <name type="common">White veined hardy Dutchman's pipe vine</name>
    <dbReference type="NCBI Taxonomy" id="158543"/>
    <lineage>
        <taxon>Eukaryota</taxon>
        <taxon>Viridiplantae</taxon>
        <taxon>Streptophyta</taxon>
        <taxon>Embryophyta</taxon>
        <taxon>Tracheophyta</taxon>
        <taxon>Spermatophyta</taxon>
        <taxon>Magnoliopsida</taxon>
        <taxon>Magnoliidae</taxon>
        <taxon>Piperales</taxon>
        <taxon>Aristolochiaceae</taxon>
        <taxon>Aristolochia</taxon>
    </lineage>
</organism>
<evidence type="ECO:0000256" key="1">
    <source>
        <dbReference type="SAM" id="MobiDB-lite"/>
    </source>
</evidence>
<keyword evidence="3" id="KW-1185">Reference proteome</keyword>
<evidence type="ECO:0000313" key="3">
    <source>
        <dbReference type="Proteomes" id="UP000825729"/>
    </source>
</evidence>
<dbReference type="Proteomes" id="UP000825729">
    <property type="component" value="Unassembled WGS sequence"/>
</dbReference>
<proteinExistence type="predicted"/>
<gene>
    <name evidence="2" type="ORF">H6P81_002592</name>
</gene>
<reference evidence="2 3" key="1">
    <citation type="submission" date="2021-07" db="EMBL/GenBank/DDBJ databases">
        <title>The Aristolochia fimbriata genome: insights into angiosperm evolution, floral development and chemical biosynthesis.</title>
        <authorList>
            <person name="Jiao Y."/>
        </authorList>
    </citation>
    <scope>NUCLEOTIDE SEQUENCE [LARGE SCALE GENOMIC DNA]</scope>
    <source>
        <strain evidence="2">IBCAS-2021</strain>
        <tissue evidence="2">Leaf</tissue>
    </source>
</reference>